<dbReference type="EMBL" id="JAUCMV010000005">
    <property type="protein sequence ID" value="KAK0397730.1"/>
    <property type="molecule type" value="Genomic_DNA"/>
</dbReference>
<name>A0AA39LHV4_9BILA</name>
<dbReference type="Proteomes" id="UP001175271">
    <property type="component" value="Unassembled WGS sequence"/>
</dbReference>
<sequence length="68" mass="7428">MARVLLFLLVAAALMFQPGHCEEETTCKVSIRMTKEVPGKCVRLHGNRVGCVADGFLDVANADCFGMR</sequence>
<protein>
    <submittedName>
        <fullName evidence="2">Uncharacterized protein</fullName>
    </submittedName>
</protein>
<evidence type="ECO:0000313" key="2">
    <source>
        <dbReference type="EMBL" id="KAK0397730.1"/>
    </source>
</evidence>
<dbReference type="AlphaFoldDB" id="A0AA39LHV4"/>
<organism evidence="2 3">
    <name type="scientific">Steinernema hermaphroditum</name>
    <dbReference type="NCBI Taxonomy" id="289476"/>
    <lineage>
        <taxon>Eukaryota</taxon>
        <taxon>Metazoa</taxon>
        <taxon>Ecdysozoa</taxon>
        <taxon>Nematoda</taxon>
        <taxon>Chromadorea</taxon>
        <taxon>Rhabditida</taxon>
        <taxon>Tylenchina</taxon>
        <taxon>Panagrolaimomorpha</taxon>
        <taxon>Strongyloidoidea</taxon>
        <taxon>Steinernematidae</taxon>
        <taxon>Steinernema</taxon>
    </lineage>
</organism>
<comment type="caution">
    <text evidence="2">The sequence shown here is derived from an EMBL/GenBank/DDBJ whole genome shotgun (WGS) entry which is preliminary data.</text>
</comment>
<evidence type="ECO:0000256" key="1">
    <source>
        <dbReference type="SAM" id="SignalP"/>
    </source>
</evidence>
<feature type="chain" id="PRO_5041445574" evidence="1">
    <location>
        <begin position="22"/>
        <end position="68"/>
    </location>
</feature>
<reference evidence="2" key="1">
    <citation type="submission" date="2023-06" db="EMBL/GenBank/DDBJ databases">
        <title>Genomic analysis of the entomopathogenic nematode Steinernema hermaphroditum.</title>
        <authorList>
            <person name="Schwarz E.M."/>
            <person name="Heppert J.K."/>
            <person name="Baniya A."/>
            <person name="Schwartz H.T."/>
            <person name="Tan C.-H."/>
            <person name="Antoshechkin I."/>
            <person name="Sternberg P.W."/>
            <person name="Goodrich-Blair H."/>
            <person name="Dillman A.R."/>
        </authorList>
    </citation>
    <scope>NUCLEOTIDE SEQUENCE</scope>
    <source>
        <strain evidence="2">PS9179</strain>
        <tissue evidence="2">Whole animal</tissue>
    </source>
</reference>
<feature type="signal peptide" evidence="1">
    <location>
        <begin position="1"/>
        <end position="21"/>
    </location>
</feature>
<proteinExistence type="predicted"/>
<evidence type="ECO:0000313" key="3">
    <source>
        <dbReference type="Proteomes" id="UP001175271"/>
    </source>
</evidence>
<accession>A0AA39LHV4</accession>
<keyword evidence="3" id="KW-1185">Reference proteome</keyword>
<gene>
    <name evidence="2" type="ORF">QR680_002242</name>
</gene>
<keyword evidence="1" id="KW-0732">Signal</keyword>